<dbReference type="RefSeq" id="WP_369611516.1">
    <property type="nucleotide sequence ID" value="NZ_AP031322.1"/>
</dbReference>
<dbReference type="GeneID" id="92354258"/>
<name>A0AAT9GRB6_9CREN</name>
<gene>
    <name evidence="3" type="ORF">SJAV_13170</name>
</gene>
<dbReference type="CDD" id="cd00397">
    <property type="entry name" value="DNA_BRE_C"/>
    <property type="match status" value="1"/>
</dbReference>
<evidence type="ECO:0000256" key="1">
    <source>
        <dbReference type="ARBA" id="ARBA00023172"/>
    </source>
</evidence>
<organism evidence="3">
    <name type="scientific">Sulfurisphaera javensis</name>
    <dbReference type="NCBI Taxonomy" id="2049879"/>
    <lineage>
        <taxon>Archaea</taxon>
        <taxon>Thermoproteota</taxon>
        <taxon>Thermoprotei</taxon>
        <taxon>Sulfolobales</taxon>
        <taxon>Sulfolobaceae</taxon>
        <taxon>Sulfurisphaera</taxon>
    </lineage>
</organism>
<proteinExistence type="predicted"/>
<reference evidence="3" key="1">
    <citation type="submission" date="2024-03" db="EMBL/GenBank/DDBJ databases">
        <title>Complete genome sequence of Sulfurisphaera javensis strain KD-1.</title>
        <authorList>
            <person name="Sakai H."/>
            <person name="Nur N."/>
            <person name="Suwanto A."/>
            <person name="Kurosawa N."/>
        </authorList>
    </citation>
    <scope>NUCLEOTIDE SEQUENCE</scope>
    <source>
        <strain evidence="3">KD-1</strain>
    </source>
</reference>
<dbReference type="GO" id="GO:0003677">
    <property type="term" value="F:DNA binding"/>
    <property type="evidence" value="ECO:0007669"/>
    <property type="project" value="InterPro"/>
</dbReference>
<dbReference type="PROSITE" id="PS51898">
    <property type="entry name" value="TYR_RECOMBINASE"/>
    <property type="match status" value="1"/>
</dbReference>
<accession>A0AAT9GRB6</accession>
<keyword evidence="1" id="KW-0233">DNA recombination</keyword>
<dbReference type="GO" id="GO:0015074">
    <property type="term" value="P:DNA integration"/>
    <property type="evidence" value="ECO:0007669"/>
    <property type="project" value="InterPro"/>
</dbReference>
<dbReference type="InterPro" id="IPR011010">
    <property type="entry name" value="DNA_brk_join_enz"/>
</dbReference>
<evidence type="ECO:0000259" key="2">
    <source>
        <dbReference type="PROSITE" id="PS51898"/>
    </source>
</evidence>
<dbReference type="EMBL" id="AP031322">
    <property type="protein sequence ID" value="BFH73373.1"/>
    <property type="molecule type" value="Genomic_DNA"/>
</dbReference>
<dbReference type="Pfam" id="PF00589">
    <property type="entry name" value="Phage_integrase"/>
    <property type="match status" value="1"/>
</dbReference>
<dbReference type="GO" id="GO:0006310">
    <property type="term" value="P:DNA recombination"/>
    <property type="evidence" value="ECO:0007669"/>
    <property type="project" value="UniProtKB-KW"/>
</dbReference>
<dbReference type="SUPFAM" id="SSF56349">
    <property type="entry name" value="DNA breaking-rejoining enzymes"/>
    <property type="match status" value="1"/>
</dbReference>
<dbReference type="AlphaFoldDB" id="A0AAT9GRB6"/>
<dbReference type="Gene3D" id="1.10.443.10">
    <property type="entry name" value="Intergrase catalytic core"/>
    <property type="match status" value="1"/>
</dbReference>
<protein>
    <submittedName>
        <fullName evidence="3">Site-specific integrase</fullName>
    </submittedName>
</protein>
<dbReference type="InterPro" id="IPR002104">
    <property type="entry name" value="Integrase_catalytic"/>
</dbReference>
<feature type="domain" description="Tyr recombinase" evidence="2">
    <location>
        <begin position="223"/>
        <end position="424"/>
    </location>
</feature>
<dbReference type="KEGG" id="sjv:SJAV_13170"/>
<sequence>MELTEEELKRIDEKARRKIFEYLDSQKRKPDTIDRTTWYRIKKGVRGIGDDTLRKMIEVLTPEEFAKLIYDAEVNTNVRIDTVQGAIFFVEDAVKKFKEIVDLHPELTNYVADKILPFVSSLPHSVTIKPEHIKKFEAIMKMKGLAKKTYENNYNYLLRALRDLNYQLSPDALAEYIVSLQEESPNVAEHVAKALKLFIKEVLKDKLLYDSFKTPRASSVRVIPAEFLDYDNLKKIFEAINHVPAKAFFLLLAESGWRPNEIFSLTLDKVDFKERLIRLEKVTRSKRAYITFLHEKTAEWLEKEYLPVRQSFVEAMKPQLTKLAEANPEQGIDVSEWEKKLFPYGIDSLREKIREGVAKVLGEEKAKTFTLYYLRHAWSTYMRRNNAPADITNLLQGRAPPKEFKILVEGYTHYGIEDLRKVYEKFAPCLICNR</sequence>
<dbReference type="InterPro" id="IPR013762">
    <property type="entry name" value="Integrase-like_cat_sf"/>
</dbReference>
<evidence type="ECO:0000313" key="3">
    <source>
        <dbReference type="EMBL" id="BFH73373.1"/>
    </source>
</evidence>